<dbReference type="InterPro" id="IPR004324">
    <property type="entry name" value="FBT"/>
</dbReference>
<comment type="similarity">
    <text evidence="2">Belongs to the major facilitator superfamily. Folate-biopterin transporter (TC 2.A.71) family.</text>
</comment>
<feature type="transmembrane region" description="Helical" evidence="8">
    <location>
        <begin position="165"/>
        <end position="184"/>
    </location>
</feature>
<comment type="subcellular location">
    <subcellularLocation>
        <location evidence="1">Membrane</location>
        <topology evidence="1">Multi-pass membrane protein</topology>
    </subcellularLocation>
</comment>
<dbReference type="EMBL" id="HG001960">
    <property type="protein sequence ID" value="CDF38737.1"/>
    <property type="molecule type" value="Genomic_DNA"/>
</dbReference>
<feature type="transmembrane region" description="Helical" evidence="8">
    <location>
        <begin position="442"/>
        <end position="466"/>
    </location>
</feature>
<dbReference type="GO" id="GO:0016020">
    <property type="term" value="C:membrane"/>
    <property type="evidence" value="ECO:0007669"/>
    <property type="project" value="UniProtKB-SubCell"/>
</dbReference>
<dbReference type="OMA" id="GIDDHWF"/>
<feature type="transmembrane region" description="Helical" evidence="8">
    <location>
        <begin position="374"/>
        <end position="394"/>
    </location>
</feature>
<evidence type="ECO:0000256" key="7">
    <source>
        <dbReference type="SAM" id="MobiDB-lite"/>
    </source>
</evidence>
<dbReference type="InterPro" id="IPR036259">
    <property type="entry name" value="MFS_trans_sf"/>
</dbReference>
<evidence type="ECO:0008006" key="11">
    <source>
        <dbReference type="Google" id="ProtNLM"/>
    </source>
</evidence>
<feature type="transmembrane region" description="Helical" evidence="8">
    <location>
        <begin position="190"/>
        <end position="213"/>
    </location>
</feature>
<dbReference type="PhylomeDB" id="R7QJP2"/>
<evidence type="ECO:0000256" key="5">
    <source>
        <dbReference type="ARBA" id="ARBA00022989"/>
    </source>
</evidence>
<dbReference type="Gene3D" id="1.20.1250.20">
    <property type="entry name" value="MFS general substrate transporter like domains"/>
    <property type="match status" value="1"/>
</dbReference>
<name>R7QJP2_CHOCR</name>
<evidence type="ECO:0000256" key="1">
    <source>
        <dbReference type="ARBA" id="ARBA00004141"/>
    </source>
</evidence>
<evidence type="ECO:0000256" key="8">
    <source>
        <dbReference type="SAM" id="Phobius"/>
    </source>
</evidence>
<evidence type="ECO:0000313" key="9">
    <source>
        <dbReference type="EMBL" id="CDF38737.1"/>
    </source>
</evidence>
<evidence type="ECO:0000256" key="3">
    <source>
        <dbReference type="ARBA" id="ARBA00022448"/>
    </source>
</evidence>
<feature type="transmembrane region" description="Helical" evidence="8">
    <location>
        <begin position="303"/>
        <end position="323"/>
    </location>
</feature>
<dbReference type="CDD" id="cd17484">
    <property type="entry name" value="MFS_FBT"/>
    <property type="match status" value="1"/>
</dbReference>
<feature type="transmembrane region" description="Helical" evidence="8">
    <location>
        <begin position="478"/>
        <end position="499"/>
    </location>
</feature>
<dbReference type="Proteomes" id="UP000012073">
    <property type="component" value="Unassembled WGS sequence"/>
</dbReference>
<feature type="transmembrane region" description="Helical" evidence="8">
    <location>
        <begin position="258"/>
        <end position="276"/>
    </location>
</feature>
<evidence type="ECO:0000313" key="10">
    <source>
        <dbReference type="Proteomes" id="UP000012073"/>
    </source>
</evidence>
<keyword evidence="5 8" id="KW-1133">Transmembrane helix</keyword>
<reference evidence="10" key="1">
    <citation type="journal article" date="2013" name="Proc. Natl. Acad. Sci. U.S.A.">
        <title>Genome structure and metabolic features in the red seaweed Chondrus crispus shed light on evolution of the Archaeplastida.</title>
        <authorList>
            <person name="Collen J."/>
            <person name="Porcel B."/>
            <person name="Carre W."/>
            <person name="Ball S.G."/>
            <person name="Chaparro C."/>
            <person name="Tonon T."/>
            <person name="Barbeyron T."/>
            <person name="Michel G."/>
            <person name="Noel B."/>
            <person name="Valentin K."/>
            <person name="Elias M."/>
            <person name="Artiguenave F."/>
            <person name="Arun A."/>
            <person name="Aury J.M."/>
            <person name="Barbosa-Neto J.F."/>
            <person name="Bothwell J.H."/>
            <person name="Bouget F.Y."/>
            <person name="Brillet L."/>
            <person name="Cabello-Hurtado F."/>
            <person name="Capella-Gutierrez S."/>
            <person name="Charrier B."/>
            <person name="Cladiere L."/>
            <person name="Cock J.M."/>
            <person name="Coelho S.M."/>
            <person name="Colleoni C."/>
            <person name="Czjzek M."/>
            <person name="Da Silva C."/>
            <person name="Delage L."/>
            <person name="Denoeud F."/>
            <person name="Deschamps P."/>
            <person name="Dittami S.M."/>
            <person name="Gabaldon T."/>
            <person name="Gachon C.M."/>
            <person name="Groisillier A."/>
            <person name="Herve C."/>
            <person name="Jabbari K."/>
            <person name="Katinka M."/>
            <person name="Kloareg B."/>
            <person name="Kowalczyk N."/>
            <person name="Labadie K."/>
            <person name="Leblanc C."/>
            <person name="Lopez P.J."/>
            <person name="McLachlan D.H."/>
            <person name="Meslet-Cladiere L."/>
            <person name="Moustafa A."/>
            <person name="Nehr Z."/>
            <person name="Nyvall Collen P."/>
            <person name="Panaud O."/>
            <person name="Partensky F."/>
            <person name="Poulain J."/>
            <person name="Rensing S.A."/>
            <person name="Rousvoal S."/>
            <person name="Samson G."/>
            <person name="Symeonidi A."/>
            <person name="Weissenbach J."/>
            <person name="Zambounis A."/>
            <person name="Wincker P."/>
            <person name="Boyen C."/>
        </authorList>
    </citation>
    <scope>NUCLEOTIDE SEQUENCE [LARGE SCALE GENOMIC DNA]</scope>
    <source>
        <strain evidence="10">cv. Stackhouse</strain>
    </source>
</reference>
<dbReference type="AlphaFoldDB" id="R7QJP2"/>
<organism evidence="9 10">
    <name type="scientific">Chondrus crispus</name>
    <name type="common">Carrageen Irish moss</name>
    <name type="synonym">Polymorpha crispa</name>
    <dbReference type="NCBI Taxonomy" id="2769"/>
    <lineage>
        <taxon>Eukaryota</taxon>
        <taxon>Rhodophyta</taxon>
        <taxon>Florideophyceae</taxon>
        <taxon>Rhodymeniophycidae</taxon>
        <taxon>Gigartinales</taxon>
        <taxon>Gigartinaceae</taxon>
        <taxon>Chondrus</taxon>
    </lineage>
</organism>
<keyword evidence="4 8" id="KW-0812">Transmembrane</keyword>
<dbReference type="Pfam" id="PF03092">
    <property type="entry name" value="BT1"/>
    <property type="match status" value="1"/>
</dbReference>
<dbReference type="SUPFAM" id="SSF103473">
    <property type="entry name" value="MFS general substrate transporter"/>
    <property type="match status" value="1"/>
</dbReference>
<gene>
    <name evidence="9" type="ORF">CHC_T00001213001</name>
</gene>
<dbReference type="NCBIfam" id="TIGR00788">
    <property type="entry name" value="fbt"/>
    <property type="match status" value="1"/>
</dbReference>
<proteinExistence type="inferred from homology"/>
<dbReference type="GeneID" id="17326358"/>
<feature type="transmembrane region" description="Helical" evidence="8">
    <location>
        <begin position="225"/>
        <end position="246"/>
    </location>
</feature>
<dbReference type="InterPro" id="IPR039309">
    <property type="entry name" value="BT1"/>
</dbReference>
<dbReference type="OrthoDB" id="754047at2759"/>
<dbReference type="STRING" id="2769.R7QJP2"/>
<sequence length="549" mass="58980">MKVAPHLKQACLGGSFLSAAAKFHFLTEATYRNCGGEGLRKRGENAVHRRRTIRVPIDANLHHDGADEPPYRWRPQSRPGQLLSTVLSGFEPSPELAAILSVYFVQGALGISRLAVAFFLKDNLGLSPAECAALTGAAMFPWLVKPLYGFISDSLPLFGYRRRSYLVGAGAIGVLGWLSLATVVDSAAAALIACVTTSFSVAISDVVVDSIVVQRVRSLPAERSGALQSLCWGTSAVGGLLSAYLSGSLLETVGPREIFAFTALLPLFTSCLAGLIKEDRITMGKASEVVESMKSRSKSLWKALCDPAVYLPVAFIFAWQATPSPESALFFFQTEKLAFGPEFLGRVRFVSSAAALLGLWLYRTYFSKLDIKTFMLWCTLISVPLSMTQVILVTRTNVALGISDQVFALADSAVLTALGQVAFMPTLVLAARLCPPGVEGTLFAALMSIYNASGVASSELGAVLTHALGVTETNFDRLWILVAICSLSYLLPLPLLGLLDQKEEQKLSDLDAPGEDVVTNTAILRAEKIKPRNPSHHHSALSPGAIDDR</sequence>
<keyword evidence="3" id="KW-0813">Transport</keyword>
<dbReference type="KEGG" id="ccp:CHC_T00001213001"/>
<keyword evidence="6 8" id="KW-0472">Membrane</keyword>
<dbReference type="Gramene" id="CDF38737">
    <property type="protein sequence ID" value="CDF38737"/>
    <property type="gene ID" value="CHC_T00001213001"/>
</dbReference>
<feature type="transmembrane region" description="Helical" evidence="8">
    <location>
        <begin position="406"/>
        <end position="430"/>
    </location>
</feature>
<keyword evidence="10" id="KW-1185">Reference proteome</keyword>
<evidence type="ECO:0000256" key="4">
    <source>
        <dbReference type="ARBA" id="ARBA00022692"/>
    </source>
</evidence>
<feature type="region of interest" description="Disordered" evidence="7">
    <location>
        <begin position="529"/>
        <end position="549"/>
    </location>
</feature>
<dbReference type="PANTHER" id="PTHR31585">
    <property type="entry name" value="FOLATE-BIOPTERIN TRANSPORTER 1, CHLOROPLASTIC"/>
    <property type="match status" value="1"/>
</dbReference>
<dbReference type="PANTHER" id="PTHR31585:SF0">
    <property type="entry name" value="FOLATE-BIOPTERIN TRANSPORTER 1, CHLOROPLASTIC"/>
    <property type="match status" value="1"/>
</dbReference>
<evidence type="ECO:0000256" key="2">
    <source>
        <dbReference type="ARBA" id="ARBA00007015"/>
    </source>
</evidence>
<feature type="transmembrane region" description="Helical" evidence="8">
    <location>
        <begin position="343"/>
        <end position="362"/>
    </location>
</feature>
<accession>R7QJP2</accession>
<protein>
    <recommendedName>
        <fullName evidence="11">Folate/biopterin transporter</fullName>
    </recommendedName>
</protein>
<dbReference type="RefSeq" id="XP_005718642.1">
    <property type="nucleotide sequence ID" value="XM_005718585.1"/>
</dbReference>
<evidence type="ECO:0000256" key="6">
    <source>
        <dbReference type="ARBA" id="ARBA00023136"/>
    </source>
</evidence>